<dbReference type="InParanoid" id="A0A341CNM6"/>
<dbReference type="AlphaFoldDB" id="A0A341CNM6"/>
<protein>
    <submittedName>
        <fullName evidence="2">ATP-binding cassette sub-family A member 10-like</fullName>
    </submittedName>
</protein>
<gene>
    <name evidence="2" type="primary">LOC112410158</name>
</gene>
<dbReference type="Proteomes" id="UP000252040">
    <property type="component" value="Unplaced"/>
</dbReference>
<dbReference type="KEGG" id="nasi:112410158"/>
<reference evidence="2" key="1">
    <citation type="submission" date="2025-08" db="UniProtKB">
        <authorList>
            <consortium name="RefSeq"/>
        </authorList>
    </citation>
    <scope>IDENTIFICATION</scope>
    <source>
        <tissue evidence="2">Meat</tissue>
    </source>
</reference>
<dbReference type="RefSeq" id="XP_024616353.1">
    <property type="nucleotide sequence ID" value="XM_024760585.1"/>
</dbReference>
<evidence type="ECO:0000313" key="1">
    <source>
        <dbReference type="Proteomes" id="UP000252040"/>
    </source>
</evidence>
<accession>A0A341CNM6</accession>
<dbReference type="STRING" id="1706337.A0A341CNM6"/>
<dbReference type="GeneID" id="112410158"/>
<keyword evidence="1" id="KW-1185">Reference proteome</keyword>
<sequence length="107" mass="12418">MKTALKEASICEKVLEGFLTVLLDKKKPVNQRCFSGPHSYFPDRRTIVGTPDEETMDIILAKNYSEMVGIVFNDTRSYWLKFSWGHRIPVMREHFEYSGLQSALEML</sequence>
<name>A0A341CNM6_NEOAA</name>
<evidence type="ECO:0000313" key="2">
    <source>
        <dbReference type="RefSeq" id="XP_024616353.1"/>
    </source>
</evidence>
<proteinExistence type="predicted"/>
<organism evidence="1 2">
    <name type="scientific">Neophocaena asiaeorientalis asiaeorientalis</name>
    <name type="common">Yangtze finless porpoise</name>
    <name type="synonym">Neophocaena phocaenoides subsp. asiaeorientalis</name>
    <dbReference type="NCBI Taxonomy" id="1706337"/>
    <lineage>
        <taxon>Eukaryota</taxon>
        <taxon>Metazoa</taxon>
        <taxon>Chordata</taxon>
        <taxon>Craniata</taxon>
        <taxon>Vertebrata</taxon>
        <taxon>Euteleostomi</taxon>
        <taxon>Mammalia</taxon>
        <taxon>Eutheria</taxon>
        <taxon>Laurasiatheria</taxon>
        <taxon>Artiodactyla</taxon>
        <taxon>Whippomorpha</taxon>
        <taxon>Cetacea</taxon>
        <taxon>Odontoceti</taxon>
        <taxon>Phocoenidae</taxon>
        <taxon>Neophocaena</taxon>
    </lineage>
</organism>